<dbReference type="NCBIfam" id="NF040526">
    <property type="entry name" value="SCO0930_lipo"/>
    <property type="match status" value="1"/>
</dbReference>
<dbReference type="PANTHER" id="PTHR39335:SF1">
    <property type="entry name" value="BLL4220 PROTEIN"/>
    <property type="match status" value="1"/>
</dbReference>
<dbReference type="RefSeq" id="WP_329500738.1">
    <property type="nucleotide sequence ID" value="NZ_CP108460.1"/>
</dbReference>
<proteinExistence type="predicted"/>
<dbReference type="PANTHER" id="PTHR39335">
    <property type="entry name" value="BLL4220 PROTEIN"/>
    <property type="match status" value="1"/>
</dbReference>
<name>A0ABZ1W1M3_9ACTN</name>
<keyword evidence="3" id="KW-1185">Reference proteome</keyword>
<evidence type="ECO:0000256" key="1">
    <source>
        <dbReference type="SAM" id="SignalP"/>
    </source>
</evidence>
<sequence>MTTKRYGLVAVCLLLAGLVFMAALGSVSSSASPSSGASDSTQLAGSTPSPAGGYGAYGSYGDASASPSAGATGGRPAGALAVRVDDQLGPVLTDGQGFTLYRFDKDTSKPPASNCSGACATTWPPVVNDSTTAPGTGIDQGKLGQVARADGTQQLTVGGWPAYRYAQDAAPGDTKGQGVGGTWFALAPDGTKAKAAGADASASTAPTAQATATMMPQPSQQPQVKVQISVVANPQLGQIMVDGHGRTLYHFGKDTAWPMRSNCEGQCLKTWPPAPPVDADKVKGVDPKLIGKLQRPDGTWQLSINCLPAYYYSGDQGYGDAVGNGIDNQWSAINPQGKPAGR</sequence>
<dbReference type="EMBL" id="CP108482">
    <property type="protein sequence ID" value="WUS54727.1"/>
    <property type="molecule type" value="Genomic_DNA"/>
</dbReference>
<dbReference type="InterPro" id="IPR005297">
    <property type="entry name" value="Lipoprotein_repeat"/>
</dbReference>
<gene>
    <name evidence="2" type="ORF">OG469_03895</name>
</gene>
<keyword evidence="1" id="KW-0732">Signal</keyword>
<dbReference type="Proteomes" id="UP001432014">
    <property type="component" value="Chromosome"/>
</dbReference>
<reference evidence="2 3" key="1">
    <citation type="submission" date="2022-10" db="EMBL/GenBank/DDBJ databases">
        <title>The complete genomes of actinobacterial strains from the NBC collection.</title>
        <authorList>
            <person name="Joergensen T.S."/>
            <person name="Alvarez Arevalo M."/>
            <person name="Sterndorff E.B."/>
            <person name="Faurdal D."/>
            <person name="Vuksanovic O."/>
            <person name="Mourched A.-S."/>
            <person name="Charusanti P."/>
            <person name="Shaw S."/>
            <person name="Blin K."/>
            <person name="Weber T."/>
        </authorList>
    </citation>
    <scope>NUCLEOTIDE SEQUENCE [LARGE SCALE GENOMIC DNA]</scope>
    <source>
        <strain evidence="2 3">NBC_01247</strain>
    </source>
</reference>
<organism evidence="2 3">
    <name type="scientific">Kitasatospora herbaricolor</name>
    <dbReference type="NCBI Taxonomy" id="68217"/>
    <lineage>
        <taxon>Bacteria</taxon>
        <taxon>Bacillati</taxon>
        <taxon>Actinomycetota</taxon>
        <taxon>Actinomycetes</taxon>
        <taxon>Kitasatosporales</taxon>
        <taxon>Streptomycetaceae</taxon>
        <taxon>Kitasatospora</taxon>
    </lineage>
</organism>
<accession>A0ABZ1W1M3</accession>
<evidence type="ECO:0000313" key="3">
    <source>
        <dbReference type="Proteomes" id="UP001432014"/>
    </source>
</evidence>
<feature type="signal peptide" evidence="1">
    <location>
        <begin position="1"/>
        <end position="31"/>
    </location>
</feature>
<protein>
    <submittedName>
        <fullName evidence="2">SCO0930 family lipoprotein</fullName>
    </submittedName>
</protein>
<keyword evidence="2" id="KW-0449">Lipoprotein</keyword>
<dbReference type="Pfam" id="PF03640">
    <property type="entry name" value="Lipoprotein_15"/>
    <property type="match status" value="3"/>
</dbReference>
<dbReference type="InterPro" id="IPR047910">
    <property type="entry name" value="SCO0930-like"/>
</dbReference>
<feature type="chain" id="PRO_5046802829" evidence="1">
    <location>
        <begin position="32"/>
        <end position="342"/>
    </location>
</feature>
<evidence type="ECO:0000313" key="2">
    <source>
        <dbReference type="EMBL" id="WUS54727.1"/>
    </source>
</evidence>